<dbReference type="SUPFAM" id="SSF57756">
    <property type="entry name" value="Retrovirus zinc finger-like domains"/>
    <property type="match status" value="1"/>
</dbReference>
<dbReference type="EC" id="3.1.26.4" evidence="3"/>
<dbReference type="PROSITE" id="PS50013">
    <property type="entry name" value="CHROMO_2"/>
    <property type="match status" value="1"/>
</dbReference>
<sequence>LSFSEISARAFSRSSRFRLRGLPARWIYRSPRVSFHAFRFCLPFSLLQVLNKQLKCILVSVPVLFITEYRTAPSEQRSMSAPAPLHELVEALRRALASMPGSMAPTNSSASAAASPSPPVIASPVAAPALYSGAAEDCNGFLLQCSLALEMQPHSYPDDRAKVAFIVSHLGGKALRWAEPLWTQNHPIMSSLPRFIEHFKEVFGQPERDSSLGERLCRLKQGSMSVSEYALQFRTLAAASGWNEQALITTYRQGLDPRVRLHLAAYEDSIGLERFIQLSIRFATRMQLCLEEHQGQTATVTLARPPETVNDPEPDSEAMHLGHSGVSAAERQQERQRRLTQNRCFYCGGSGHFVGECPLRPARPMVTTALLDSGSAGNFISGSLCRQLHLRTTATPKVYQIHAVTGRSLRQVCRLAGPLHLQIGALHIEEIHLMVLEDSKADVVLGRPWLEQHDPILSWKTGEVLRDVFCPRKASKLPPHRPWDCAIDLVPGEPVPRGRIYSLSLPEEKAMEEYIAEALAQGYIHPSTSPAASSFFFVAKKDGGLRPCIDYRALNKITVKFSAYNLIRIREGDEWKTAFVTPTGHYEYLVMPYGLANAPSVFQDFMHEAEKCLFHQPSAQFLGYVIDRSGVRMDETKVAAVRDWPRPTSVKELQRFLGFANFYRRFIRGYSSVTSPLTNLLRNKPKSLTWNPTALQAFDTLKQAFTTAPLLVHPDPERPFVVEVDASTTGVGAVLSQQQGKPPRLHPCAFFSRKLNPAEVNYDIGNRELLAVKLALEEWRHWLEGAKHPFTVLTDHKNLEYLRAAKRLNPRQARWALFFTRFTFTLSPDIPTDDPEPILPERLFANPILWSEETLPEPNTSTEGPPGCPPGLQITGTLSLLRQRFWWPHMATEVKRPPTALETAAYLFNQVFRYYGLPEDIVSDRGPQFTSRVWRAFCKRLGVTVSLSSGYHPQTNGQTERKIQESTTGLTPFQCVLGYQPPLFPWDGEPSDVPAVDYWFRESERVWGEAHRQLQRAVRRRRTTADLRRSQAPDYQPGQKLSPRFIGPFTIARPGAVEEHPLPLLIDDGPAYLVKEVLDSRRRGGRLEYLVDWEGYGPEERSWVPRDDILDPNLLGDFHASHPDRPAPRGRGRPPRRRGPRSSGADRGGGGNITDTPGSAHTQSQRTPSPEF</sequence>
<dbReference type="InterPro" id="IPR036397">
    <property type="entry name" value="RNaseH_sf"/>
</dbReference>
<dbReference type="Pfam" id="PF00665">
    <property type="entry name" value="rve"/>
    <property type="match status" value="1"/>
</dbReference>
<dbReference type="EMBL" id="JAUCMX010000021">
    <property type="protein sequence ID" value="KAK3514302.1"/>
    <property type="molecule type" value="Genomic_DNA"/>
</dbReference>
<dbReference type="Gene3D" id="4.10.60.10">
    <property type="entry name" value="Zinc finger, CCHC-type"/>
    <property type="match status" value="1"/>
</dbReference>
<dbReference type="InterPro" id="IPR043128">
    <property type="entry name" value="Rev_trsase/Diguanyl_cyclase"/>
</dbReference>
<dbReference type="Pfam" id="PF17919">
    <property type="entry name" value="RT_RNaseH_2"/>
    <property type="match status" value="1"/>
</dbReference>
<keyword evidence="12" id="KW-0862">Zinc</keyword>
<evidence type="ECO:0000256" key="3">
    <source>
        <dbReference type="ARBA" id="ARBA00012180"/>
    </source>
</evidence>
<evidence type="ECO:0000256" key="5">
    <source>
        <dbReference type="ARBA" id="ARBA00022679"/>
    </source>
</evidence>
<dbReference type="InterPro" id="IPR036875">
    <property type="entry name" value="Znf_CCHC_sf"/>
</dbReference>
<proteinExistence type="inferred from homology"/>
<dbReference type="InterPro" id="IPR000477">
    <property type="entry name" value="RT_dom"/>
</dbReference>
<feature type="compositionally biased region" description="Basic residues" evidence="13">
    <location>
        <begin position="1128"/>
        <end position="1140"/>
    </location>
</feature>
<reference evidence="17" key="1">
    <citation type="submission" date="2023-06" db="EMBL/GenBank/DDBJ databases">
        <title>Male Hemibagrus guttatus genome.</title>
        <authorList>
            <person name="Bian C."/>
        </authorList>
    </citation>
    <scope>NUCLEOTIDE SEQUENCE</scope>
    <source>
        <strain evidence="17">Male_cb2023</strain>
        <tissue evidence="17">Muscle</tissue>
    </source>
</reference>
<dbReference type="GO" id="GO:0006508">
    <property type="term" value="P:proteolysis"/>
    <property type="evidence" value="ECO:0007669"/>
    <property type="project" value="UniProtKB-KW"/>
</dbReference>
<evidence type="ECO:0000256" key="12">
    <source>
        <dbReference type="PROSITE-ProRule" id="PRU00047"/>
    </source>
</evidence>
<dbReference type="GO" id="GO:0015074">
    <property type="term" value="P:DNA integration"/>
    <property type="evidence" value="ECO:0007669"/>
    <property type="project" value="InterPro"/>
</dbReference>
<feature type="domain" description="CCHC-type" evidence="15">
    <location>
        <begin position="343"/>
        <end position="358"/>
    </location>
</feature>
<dbReference type="SMART" id="SM00298">
    <property type="entry name" value="CHROMO"/>
    <property type="match status" value="1"/>
</dbReference>
<keyword evidence="9" id="KW-0255">Endonuclease</keyword>
<evidence type="ECO:0000256" key="6">
    <source>
        <dbReference type="ARBA" id="ARBA00022695"/>
    </source>
</evidence>
<dbReference type="Gene3D" id="3.30.70.270">
    <property type="match status" value="1"/>
</dbReference>
<dbReference type="FunFam" id="3.10.20.370:FF:000003">
    <property type="entry name" value="Transposon Tf2-6 polyprotein"/>
    <property type="match status" value="1"/>
</dbReference>
<keyword evidence="4" id="KW-0645">Protease</keyword>
<evidence type="ECO:0000256" key="10">
    <source>
        <dbReference type="ARBA" id="ARBA00023125"/>
    </source>
</evidence>
<dbReference type="InterPro" id="IPR001584">
    <property type="entry name" value="Integrase_cat-core"/>
</dbReference>
<dbReference type="InterPro" id="IPR000953">
    <property type="entry name" value="Chromo/chromo_shadow_dom"/>
</dbReference>
<dbReference type="GO" id="GO:0004190">
    <property type="term" value="F:aspartic-type endopeptidase activity"/>
    <property type="evidence" value="ECO:0007669"/>
    <property type="project" value="UniProtKB-KW"/>
</dbReference>
<protein>
    <recommendedName>
        <fullName evidence="3">ribonuclease H</fullName>
        <ecNumber evidence="3">3.1.26.4</ecNumber>
    </recommendedName>
</protein>
<dbReference type="Pfam" id="PF03732">
    <property type="entry name" value="Retrotrans_gag"/>
    <property type="match status" value="1"/>
</dbReference>
<dbReference type="Proteomes" id="UP001274896">
    <property type="component" value="Unassembled WGS sequence"/>
</dbReference>
<dbReference type="SUPFAM" id="SSF56672">
    <property type="entry name" value="DNA/RNA polymerases"/>
    <property type="match status" value="1"/>
</dbReference>
<keyword evidence="8" id="KW-0064">Aspartyl protease</keyword>
<evidence type="ECO:0000256" key="4">
    <source>
        <dbReference type="ARBA" id="ARBA00022670"/>
    </source>
</evidence>
<evidence type="ECO:0000259" key="14">
    <source>
        <dbReference type="PROSITE" id="PS50013"/>
    </source>
</evidence>
<dbReference type="PANTHER" id="PTHR37984">
    <property type="entry name" value="PROTEIN CBG26694"/>
    <property type="match status" value="1"/>
</dbReference>
<dbReference type="Gene3D" id="2.40.70.10">
    <property type="entry name" value="Acid Proteases"/>
    <property type="match status" value="1"/>
</dbReference>
<evidence type="ECO:0000259" key="16">
    <source>
        <dbReference type="PROSITE" id="PS50994"/>
    </source>
</evidence>
<evidence type="ECO:0000259" key="15">
    <source>
        <dbReference type="PROSITE" id="PS50158"/>
    </source>
</evidence>
<evidence type="ECO:0000256" key="2">
    <source>
        <dbReference type="ARBA" id="ARBA00010879"/>
    </source>
</evidence>
<keyword evidence="12" id="KW-0479">Metal-binding</keyword>
<dbReference type="CDD" id="cd01647">
    <property type="entry name" value="RT_LTR"/>
    <property type="match status" value="1"/>
</dbReference>
<keyword evidence="6" id="KW-0548">Nucleotidyltransferase</keyword>
<keyword evidence="10" id="KW-0238">DNA-binding</keyword>
<dbReference type="Pfam" id="PF13650">
    <property type="entry name" value="Asp_protease_2"/>
    <property type="match status" value="1"/>
</dbReference>
<keyword evidence="9" id="KW-0378">Hydrolase</keyword>
<organism evidence="17 18">
    <name type="scientific">Hemibagrus guttatus</name>
    <dbReference type="NCBI Taxonomy" id="175788"/>
    <lineage>
        <taxon>Eukaryota</taxon>
        <taxon>Metazoa</taxon>
        <taxon>Chordata</taxon>
        <taxon>Craniata</taxon>
        <taxon>Vertebrata</taxon>
        <taxon>Euteleostomi</taxon>
        <taxon>Actinopterygii</taxon>
        <taxon>Neopterygii</taxon>
        <taxon>Teleostei</taxon>
        <taxon>Ostariophysi</taxon>
        <taxon>Siluriformes</taxon>
        <taxon>Bagridae</taxon>
        <taxon>Hemibagrus</taxon>
    </lineage>
</organism>
<evidence type="ECO:0000256" key="7">
    <source>
        <dbReference type="ARBA" id="ARBA00022722"/>
    </source>
</evidence>
<dbReference type="GO" id="GO:0004519">
    <property type="term" value="F:endonuclease activity"/>
    <property type="evidence" value="ECO:0007669"/>
    <property type="project" value="UniProtKB-KW"/>
</dbReference>
<dbReference type="GO" id="GO:0003677">
    <property type="term" value="F:DNA binding"/>
    <property type="evidence" value="ECO:0007669"/>
    <property type="project" value="UniProtKB-KW"/>
</dbReference>
<comment type="caution">
    <text evidence="17">The sequence shown here is derived from an EMBL/GenBank/DDBJ whole genome shotgun (WGS) entry which is preliminary data.</text>
</comment>
<dbReference type="PROSITE" id="PS50994">
    <property type="entry name" value="INTEGRASE"/>
    <property type="match status" value="1"/>
</dbReference>
<dbReference type="CDD" id="cd09274">
    <property type="entry name" value="RNase_HI_RT_Ty3"/>
    <property type="match status" value="1"/>
</dbReference>
<dbReference type="Gene3D" id="3.30.420.10">
    <property type="entry name" value="Ribonuclease H-like superfamily/Ribonuclease H"/>
    <property type="match status" value="1"/>
</dbReference>
<comment type="subcellular location">
    <subcellularLocation>
        <location evidence="1">Nucleus</location>
    </subcellularLocation>
</comment>
<dbReference type="GO" id="GO:0008270">
    <property type="term" value="F:zinc ion binding"/>
    <property type="evidence" value="ECO:0007669"/>
    <property type="project" value="UniProtKB-KW"/>
</dbReference>
<evidence type="ECO:0000256" key="8">
    <source>
        <dbReference type="ARBA" id="ARBA00022750"/>
    </source>
</evidence>
<dbReference type="InterPro" id="IPR050951">
    <property type="entry name" value="Retrovirus_Pol_polyprotein"/>
</dbReference>
<dbReference type="InterPro" id="IPR021109">
    <property type="entry name" value="Peptidase_aspartic_dom_sf"/>
</dbReference>
<dbReference type="FunFam" id="3.30.70.270:FF:000020">
    <property type="entry name" value="Transposon Tf2-6 polyprotein-like Protein"/>
    <property type="match status" value="1"/>
</dbReference>
<evidence type="ECO:0000256" key="9">
    <source>
        <dbReference type="ARBA" id="ARBA00022759"/>
    </source>
</evidence>
<dbReference type="SUPFAM" id="SSF54160">
    <property type="entry name" value="Chromo domain-like"/>
    <property type="match status" value="1"/>
</dbReference>
<gene>
    <name evidence="17" type="ORF">QTP70_013117</name>
</gene>
<dbReference type="FunFam" id="3.10.10.10:FF:000002">
    <property type="entry name" value="Retrovirus-related Pol polyprotein from transposon 17.6-like protein"/>
    <property type="match status" value="1"/>
</dbReference>
<evidence type="ECO:0000313" key="18">
    <source>
        <dbReference type="Proteomes" id="UP001274896"/>
    </source>
</evidence>
<feature type="compositionally biased region" description="Polar residues" evidence="13">
    <location>
        <begin position="1153"/>
        <end position="1172"/>
    </location>
</feature>
<dbReference type="InterPro" id="IPR041577">
    <property type="entry name" value="RT_RNaseH_2"/>
</dbReference>
<dbReference type="InterPro" id="IPR016197">
    <property type="entry name" value="Chromo-like_dom_sf"/>
</dbReference>
<keyword evidence="18" id="KW-1185">Reference proteome</keyword>
<keyword evidence="12" id="KW-0863">Zinc-finger</keyword>
<dbReference type="GO" id="GO:0016779">
    <property type="term" value="F:nucleotidyltransferase activity"/>
    <property type="evidence" value="ECO:0007669"/>
    <property type="project" value="UniProtKB-KW"/>
</dbReference>
<dbReference type="InterPro" id="IPR043502">
    <property type="entry name" value="DNA/RNA_pol_sf"/>
</dbReference>
<dbReference type="PANTHER" id="PTHR37984:SF5">
    <property type="entry name" value="PROTEIN NYNRIN-LIKE"/>
    <property type="match status" value="1"/>
</dbReference>
<dbReference type="InterPro" id="IPR001878">
    <property type="entry name" value="Znf_CCHC"/>
</dbReference>
<dbReference type="SUPFAM" id="SSF53098">
    <property type="entry name" value="Ribonuclease H-like"/>
    <property type="match status" value="1"/>
</dbReference>
<name>A0AAE0Q5Q1_9TELE</name>
<accession>A0AAE0Q5Q1</accession>
<dbReference type="AlphaFoldDB" id="A0AAE0Q5Q1"/>
<evidence type="ECO:0000256" key="11">
    <source>
        <dbReference type="ARBA" id="ARBA00023268"/>
    </source>
</evidence>
<dbReference type="Gene3D" id="3.10.10.10">
    <property type="entry name" value="HIV Type 1 Reverse Transcriptase, subunit A, domain 1"/>
    <property type="match status" value="1"/>
</dbReference>
<evidence type="ECO:0000256" key="13">
    <source>
        <dbReference type="SAM" id="MobiDB-lite"/>
    </source>
</evidence>
<dbReference type="Pfam" id="PF00385">
    <property type="entry name" value="Chromo"/>
    <property type="match status" value="1"/>
</dbReference>
<keyword evidence="11" id="KW-0511">Multifunctional enzyme</keyword>
<dbReference type="Pfam" id="PF00078">
    <property type="entry name" value="RVT_1"/>
    <property type="match status" value="1"/>
</dbReference>
<feature type="non-terminal residue" evidence="17">
    <location>
        <position position="1172"/>
    </location>
</feature>
<feature type="region of interest" description="Disordered" evidence="13">
    <location>
        <begin position="1114"/>
        <end position="1172"/>
    </location>
</feature>
<evidence type="ECO:0000256" key="1">
    <source>
        <dbReference type="ARBA" id="ARBA00004123"/>
    </source>
</evidence>
<dbReference type="GO" id="GO:0005634">
    <property type="term" value="C:nucleus"/>
    <property type="evidence" value="ECO:0007669"/>
    <property type="project" value="UniProtKB-SubCell"/>
</dbReference>
<feature type="domain" description="Chromo" evidence="14">
    <location>
        <begin position="1072"/>
        <end position="1130"/>
    </location>
</feature>
<dbReference type="InterPro" id="IPR005162">
    <property type="entry name" value="Retrotrans_gag_dom"/>
</dbReference>
<keyword evidence="7" id="KW-0540">Nuclease</keyword>
<dbReference type="SUPFAM" id="SSF50630">
    <property type="entry name" value="Acid proteases"/>
    <property type="match status" value="1"/>
</dbReference>
<dbReference type="Gene3D" id="2.40.50.40">
    <property type="match status" value="1"/>
</dbReference>
<evidence type="ECO:0000313" key="17">
    <source>
        <dbReference type="EMBL" id="KAK3514302.1"/>
    </source>
</evidence>
<dbReference type="InterPro" id="IPR023780">
    <property type="entry name" value="Chromo_domain"/>
</dbReference>
<dbReference type="InterPro" id="IPR012337">
    <property type="entry name" value="RNaseH-like_sf"/>
</dbReference>
<comment type="similarity">
    <text evidence="2">Belongs to the beta type-B retroviral polymerase family. HERV class-II K(HML-2) pol subfamily.</text>
</comment>
<dbReference type="CDD" id="cd00303">
    <property type="entry name" value="retropepsin_like"/>
    <property type="match status" value="1"/>
</dbReference>
<feature type="domain" description="Integrase catalytic" evidence="16">
    <location>
        <begin position="898"/>
        <end position="964"/>
    </location>
</feature>
<dbReference type="PROSITE" id="PS50158">
    <property type="entry name" value="ZF_CCHC"/>
    <property type="match status" value="1"/>
</dbReference>
<keyword evidence="5" id="KW-0808">Transferase</keyword>